<evidence type="ECO:0000313" key="1">
    <source>
        <dbReference type="EMBL" id="PZQ49789.1"/>
    </source>
</evidence>
<evidence type="ECO:0000313" key="2">
    <source>
        <dbReference type="Proteomes" id="UP000249185"/>
    </source>
</evidence>
<sequence length="91" mass="10363">MSVYIVSCNLTRPKENYSGLTKAIGAYKHAEAVPATYLIDTTRTCAELRDTLSQHIDEDDQLFVMRVRGAWAAARDDAARDWLRSRDRTWG</sequence>
<gene>
    <name evidence="1" type="ORF">DI556_09980</name>
</gene>
<dbReference type="Proteomes" id="UP000249185">
    <property type="component" value="Unassembled WGS sequence"/>
</dbReference>
<proteinExistence type="predicted"/>
<protein>
    <submittedName>
        <fullName evidence="1">Uncharacterized protein</fullName>
    </submittedName>
</protein>
<organism evidence="1 2">
    <name type="scientific">Rhodovulum sulfidophilum</name>
    <name type="common">Rhodobacter sulfidophilus</name>
    <dbReference type="NCBI Taxonomy" id="35806"/>
    <lineage>
        <taxon>Bacteria</taxon>
        <taxon>Pseudomonadati</taxon>
        <taxon>Pseudomonadota</taxon>
        <taxon>Alphaproteobacteria</taxon>
        <taxon>Rhodobacterales</taxon>
        <taxon>Paracoccaceae</taxon>
        <taxon>Rhodovulum</taxon>
    </lineage>
</organism>
<comment type="caution">
    <text evidence="1">The sequence shown here is derived from an EMBL/GenBank/DDBJ whole genome shotgun (WGS) entry which is preliminary data.</text>
</comment>
<dbReference type="AlphaFoldDB" id="A0A2W5NC31"/>
<reference evidence="1 2" key="1">
    <citation type="submission" date="2017-08" db="EMBL/GenBank/DDBJ databases">
        <title>Infants hospitalized years apart are colonized by the same room-sourced microbial strains.</title>
        <authorList>
            <person name="Brooks B."/>
            <person name="Olm M.R."/>
            <person name="Firek B.A."/>
            <person name="Baker R."/>
            <person name="Thomas B.C."/>
            <person name="Morowitz M.J."/>
            <person name="Banfield J.F."/>
        </authorList>
    </citation>
    <scope>NUCLEOTIDE SEQUENCE [LARGE SCALE GENOMIC DNA]</scope>
    <source>
        <strain evidence="1">S2_005_002_R2_34</strain>
    </source>
</reference>
<dbReference type="EMBL" id="QFPW01000006">
    <property type="protein sequence ID" value="PZQ49789.1"/>
    <property type="molecule type" value="Genomic_DNA"/>
</dbReference>
<accession>A0A2W5NC31</accession>
<name>A0A2W5NC31_RHOSU</name>